<keyword evidence="3" id="KW-1185">Reference proteome</keyword>
<feature type="compositionally biased region" description="Low complexity" evidence="1">
    <location>
        <begin position="13"/>
        <end position="38"/>
    </location>
</feature>
<dbReference type="EMBL" id="WIGM01000896">
    <property type="protein sequence ID" value="KAF6809338.1"/>
    <property type="molecule type" value="Genomic_DNA"/>
</dbReference>
<protein>
    <submittedName>
        <fullName evidence="2">Uncharacterized protein</fullName>
    </submittedName>
</protein>
<sequence>MPILLRPSELAARRTTAAGASGCRPASAAATTTTTATTGRRSAPVATGHATDALPGLKPSHAGVKKASTAAQKTTGARRAAATTNSRVPLPDAPRTVSPASSAASAAPVPKSWASWKELKHVNVFSYAAPSPAFQSRRRATSKKAIAQAKAEAAEKSMLFSMSSLKKQKSAHEVEMEGRRAQMRALGPVDIARR</sequence>
<dbReference type="Proteomes" id="UP000639643">
    <property type="component" value="Unassembled WGS sequence"/>
</dbReference>
<proteinExistence type="predicted"/>
<accession>A0A8H6JAJ5</accession>
<evidence type="ECO:0000256" key="1">
    <source>
        <dbReference type="SAM" id="MobiDB-lite"/>
    </source>
</evidence>
<feature type="compositionally biased region" description="Low complexity" evidence="1">
    <location>
        <begin position="97"/>
        <end position="106"/>
    </location>
</feature>
<feature type="compositionally biased region" description="Basic and acidic residues" evidence="1">
    <location>
        <begin position="170"/>
        <end position="180"/>
    </location>
</feature>
<feature type="compositionally biased region" description="Low complexity" evidence="1">
    <location>
        <begin position="69"/>
        <end position="84"/>
    </location>
</feature>
<feature type="region of interest" description="Disordered" evidence="1">
    <location>
        <begin position="1"/>
        <end position="106"/>
    </location>
</feature>
<reference evidence="2" key="1">
    <citation type="journal article" date="2020" name="Phytopathology">
        <title>Genome Sequence Resources of Colletotrichum truncatum, C. plurivorum, C. musicola, and C. sojae: Four Species Pathogenic to Soybean (Glycine max).</title>
        <authorList>
            <person name="Rogerio F."/>
            <person name="Boufleur T.R."/>
            <person name="Ciampi-Guillardi M."/>
            <person name="Sukno S.A."/>
            <person name="Thon M.R."/>
            <person name="Massola Junior N.S."/>
            <person name="Baroncelli R."/>
        </authorList>
    </citation>
    <scope>NUCLEOTIDE SEQUENCE</scope>
    <source>
        <strain evidence="2">LFN0074</strain>
    </source>
</reference>
<name>A0A8H6JAJ5_9PEZI</name>
<dbReference type="AlphaFoldDB" id="A0A8H6JAJ5"/>
<evidence type="ECO:0000313" key="3">
    <source>
        <dbReference type="Proteomes" id="UP000639643"/>
    </source>
</evidence>
<comment type="caution">
    <text evidence="2">The sequence shown here is derived from an EMBL/GenBank/DDBJ whole genome shotgun (WGS) entry which is preliminary data.</text>
</comment>
<feature type="region of interest" description="Disordered" evidence="1">
    <location>
        <begin position="163"/>
        <end position="194"/>
    </location>
</feature>
<gene>
    <name evidence="2" type="ORF">CMUS01_13708</name>
</gene>
<organism evidence="2 3">
    <name type="scientific">Colletotrichum musicola</name>
    <dbReference type="NCBI Taxonomy" id="2175873"/>
    <lineage>
        <taxon>Eukaryota</taxon>
        <taxon>Fungi</taxon>
        <taxon>Dikarya</taxon>
        <taxon>Ascomycota</taxon>
        <taxon>Pezizomycotina</taxon>
        <taxon>Sordariomycetes</taxon>
        <taxon>Hypocreomycetidae</taxon>
        <taxon>Glomerellales</taxon>
        <taxon>Glomerellaceae</taxon>
        <taxon>Colletotrichum</taxon>
        <taxon>Colletotrichum orchidearum species complex</taxon>
    </lineage>
</organism>
<evidence type="ECO:0000313" key="2">
    <source>
        <dbReference type="EMBL" id="KAF6809338.1"/>
    </source>
</evidence>